<keyword evidence="2" id="KW-1185">Reference proteome</keyword>
<evidence type="ECO:0000313" key="2">
    <source>
        <dbReference type="Proteomes" id="UP000009070"/>
    </source>
</evidence>
<organismHost>
    <name type="scientific">Salmonella</name>
    <dbReference type="NCBI Taxonomy" id="590"/>
</organismHost>
<protein>
    <submittedName>
        <fullName evidence="1">Uncharacterized protein</fullName>
    </submittedName>
</protein>
<dbReference type="Proteomes" id="UP000009070">
    <property type="component" value="Segment"/>
</dbReference>
<evidence type="ECO:0000313" key="1">
    <source>
        <dbReference type="EMBL" id="AAQ14677.1"/>
    </source>
</evidence>
<reference evidence="1 2" key="1">
    <citation type="submission" date="2000-11" db="EMBL/GenBank/DDBJ databases">
        <title>Bacteriophage Felix O1: Genetic Characterization.</title>
        <authorList>
            <person name="Sriranganathan N."/>
            <person name="Whichard J.M."/>
            <person name="Pierson F.W."/>
            <person name="Kapur V."/>
            <person name="Weigt L.A."/>
        </authorList>
    </citation>
    <scope>NUCLEOTIDE SEQUENCE [LARGE SCALE GENOMIC DNA]</scope>
    <source>
        <strain evidence="1">Felix O1-VT1</strain>
    </source>
</reference>
<organism evidence="1 2">
    <name type="scientific">Salmonella phage Felix O1 (isolate Felix O1-VT1)</name>
    <name type="common">Bacteriophage Felix O1</name>
    <dbReference type="NCBI Taxonomy" id="1283336"/>
    <lineage>
        <taxon>Viruses</taxon>
        <taxon>Duplodnaviria</taxon>
        <taxon>Heunggongvirae</taxon>
        <taxon>Uroviricota</taxon>
        <taxon>Caudoviricetes</taxon>
        <taxon>Andersonviridae</taxon>
        <taxon>Ounavirinae</taxon>
        <taxon>Felixounavirus</taxon>
        <taxon>Felixounavirus felixO1</taxon>
    </lineage>
</organism>
<dbReference type="EMBL" id="AF320576">
    <property type="protein sequence ID" value="AAQ14677.1"/>
    <property type="molecule type" value="Genomic_DNA"/>
</dbReference>
<proteinExistence type="predicted"/>
<name>Q6KGG8_BPFO1</name>
<sequence>MDFATNSSFNFNNCLILFFQNLSSSSVVTLQRINNIIRVNFPRKLSSLSVKRDYSDLLVKCIPT</sequence>
<accession>Q6KGG8</accession>